<keyword evidence="2" id="KW-1003">Cell membrane</keyword>
<feature type="transmembrane region" description="Helical" evidence="6">
    <location>
        <begin position="405"/>
        <end position="424"/>
    </location>
</feature>
<sequence>MKKLRELFSDTIVYGISNVLARFIGYLLVPLHTAEFITSQYGVISLVYAGLAFLNVIFTFGMESAYLRYAEERDKASDIFTTLQAGLAALSTVLVLLLILLAPVIMPAMNLESTGNQNLFWLMLGILWFDTMVLVPFAELRLDRRKWLFAALKTGNIVVNVGLQFYFILNLNWSIDAVFFASFVASALTAFVIWACTADLIMGSWDTPVLKKAMRFGLPFIPAGLGFVINEMLDRFFLGNYLSQNTVNQLYGPDLVPDDIVGIYSACYKLSVFMLLLVQMFRMAWQPFFLRNADDPEAPSLFRDVFRYYNLIAGICFLIVALFAQQIVQIKIPIMDAYIVGQEYWAGLGIVPILLGAYWFHGWYMNFTAGIFIEEETKVLSIITLVGGAVTIIANLILIPSYGMMGSATATLISYGVMAMLLYYKSVQVYPINYQLMRTFLMMGVAAACVYFVPTAIDWIQSEWTARFLMLILGSAGMILLAIPRSKFKTLFNF</sequence>
<dbReference type="InterPro" id="IPR050833">
    <property type="entry name" value="Poly_Biosynth_Transport"/>
</dbReference>
<dbReference type="RefSeq" id="WP_148898411.1">
    <property type="nucleotide sequence ID" value="NZ_VNHY01000002.1"/>
</dbReference>
<feature type="transmembrane region" description="Helical" evidence="6">
    <location>
        <begin position="147"/>
        <end position="167"/>
    </location>
</feature>
<comment type="caution">
    <text evidence="7">The sequence shown here is derived from an EMBL/GenBank/DDBJ whole genome shotgun (WGS) entry which is preliminary data.</text>
</comment>
<dbReference type="OrthoDB" id="9814608at2"/>
<evidence type="ECO:0000256" key="1">
    <source>
        <dbReference type="ARBA" id="ARBA00004651"/>
    </source>
</evidence>
<dbReference type="PANTHER" id="PTHR30250">
    <property type="entry name" value="PST FAMILY PREDICTED COLANIC ACID TRANSPORTER"/>
    <property type="match status" value="1"/>
</dbReference>
<dbReference type="Proteomes" id="UP000324595">
    <property type="component" value="Unassembled WGS sequence"/>
</dbReference>
<keyword evidence="5 6" id="KW-0472">Membrane</keyword>
<accession>A0A5D3YIF0</accession>
<dbReference type="GO" id="GO:0005886">
    <property type="term" value="C:plasma membrane"/>
    <property type="evidence" value="ECO:0007669"/>
    <property type="project" value="UniProtKB-SubCell"/>
</dbReference>
<proteinExistence type="predicted"/>
<evidence type="ECO:0000256" key="5">
    <source>
        <dbReference type="ARBA" id="ARBA00023136"/>
    </source>
</evidence>
<evidence type="ECO:0000256" key="4">
    <source>
        <dbReference type="ARBA" id="ARBA00022989"/>
    </source>
</evidence>
<evidence type="ECO:0000313" key="7">
    <source>
        <dbReference type="EMBL" id="TYP93335.1"/>
    </source>
</evidence>
<dbReference type="EMBL" id="VNHY01000002">
    <property type="protein sequence ID" value="TYP93335.1"/>
    <property type="molecule type" value="Genomic_DNA"/>
</dbReference>
<dbReference type="InterPro" id="IPR002797">
    <property type="entry name" value="Polysacc_synth"/>
</dbReference>
<dbReference type="PANTHER" id="PTHR30250:SF11">
    <property type="entry name" value="O-ANTIGEN TRANSPORTER-RELATED"/>
    <property type="match status" value="1"/>
</dbReference>
<feature type="transmembrane region" description="Helical" evidence="6">
    <location>
        <begin position="344"/>
        <end position="367"/>
    </location>
</feature>
<gene>
    <name evidence="7" type="ORF">LX73_1035</name>
</gene>
<feature type="transmembrane region" description="Helical" evidence="6">
    <location>
        <begin position="41"/>
        <end position="62"/>
    </location>
</feature>
<keyword evidence="3 6" id="KW-0812">Transmembrane</keyword>
<comment type="subcellular location">
    <subcellularLocation>
        <location evidence="1">Cell membrane</location>
        <topology evidence="1">Multi-pass membrane protein</topology>
    </subcellularLocation>
</comment>
<dbReference type="Pfam" id="PF01943">
    <property type="entry name" value="Polysacc_synt"/>
    <property type="match status" value="1"/>
</dbReference>
<evidence type="ECO:0000256" key="3">
    <source>
        <dbReference type="ARBA" id="ARBA00022692"/>
    </source>
</evidence>
<feature type="transmembrane region" description="Helical" evidence="6">
    <location>
        <begin position="436"/>
        <end position="453"/>
    </location>
</feature>
<keyword evidence="4 6" id="KW-1133">Transmembrane helix</keyword>
<protein>
    <submittedName>
        <fullName evidence="7">Membrane protein involved in the export of O-antigen and teichoic acid</fullName>
    </submittedName>
</protein>
<reference evidence="7 8" key="1">
    <citation type="submission" date="2019-07" db="EMBL/GenBank/DDBJ databases">
        <title>Genomic Encyclopedia of Archaeal and Bacterial Type Strains, Phase II (KMG-II): from individual species to whole genera.</title>
        <authorList>
            <person name="Goeker M."/>
        </authorList>
    </citation>
    <scope>NUCLEOTIDE SEQUENCE [LARGE SCALE GENOMIC DNA]</scope>
    <source>
        <strain evidence="7 8">DSM 21935</strain>
    </source>
</reference>
<keyword evidence="8" id="KW-1185">Reference proteome</keyword>
<feature type="transmembrane region" description="Helical" evidence="6">
    <location>
        <begin position="179"/>
        <end position="201"/>
    </location>
</feature>
<feature type="transmembrane region" description="Helical" evidence="6">
    <location>
        <begin position="213"/>
        <end position="233"/>
    </location>
</feature>
<feature type="transmembrane region" description="Helical" evidence="6">
    <location>
        <begin position="379"/>
        <end position="399"/>
    </location>
</feature>
<feature type="transmembrane region" description="Helical" evidence="6">
    <location>
        <begin position="261"/>
        <end position="285"/>
    </location>
</feature>
<evidence type="ECO:0000256" key="6">
    <source>
        <dbReference type="SAM" id="Phobius"/>
    </source>
</evidence>
<feature type="transmembrane region" description="Helical" evidence="6">
    <location>
        <begin position="12"/>
        <end position="29"/>
    </location>
</feature>
<feature type="transmembrane region" description="Helical" evidence="6">
    <location>
        <begin position="306"/>
        <end position="324"/>
    </location>
</feature>
<organism evidence="7 8">
    <name type="scientific">Fodinibius salinus</name>
    <dbReference type="NCBI Taxonomy" id="860790"/>
    <lineage>
        <taxon>Bacteria</taxon>
        <taxon>Pseudomonadati</taxon>
        <taxon>Balneolota</taxon>
        <taxon>Balneolia</taxon>
        <taxon>Balneolales</taxon>
        <taxon>Balneolaceae</taxon>
        <taxon>Fodinibius</taxon>
    </lineage>
</organism>
<dbReference type="AlphaFoldDB" id="A0A5D3YIF0"/>
<feature type="transmembrane region" description="Helical" evidence="6">
    <location>
        <begin position="83"/>
        <end position="106"/>
    </location>
</feature>
<name>A0A5D3YIF0_9BACT</name>
<evidence type="ECO:0000256" key="2">
    <source>
        <dbReference type="ARBA" id="ARBA00022475"/>
    </source>
</evidence>
<feature type="transmembrane region" description="Helical" evidence="6">
    <location>
        <begin position="118"/>
        <end position="135"/>
    </location>
</feature>
<evidence type="ECO:0000313" key="8">
    <source>
        <dbReference type="Proteomes" id="UP000324595"/>
    </source>
</evidence>
<feature type="transmembrane region" description="Helical" evidence="6">
    <location>
        <begin position="465"/>
        <end position="483"/>
    </location>
</feature>